<evidence type="ECO:0000256" key="1">
    <source>
        <dbReference type="SAM" id="MobiDB-lite"/>
    </source>
</evidence>
<accession>A0A532V808</accession>
<dbReference type="PANTHER" id="PTHR34512:SF30">
    <property type="entry name" value="OUTER MEMBRANE PROTEIN ASSEMBLY FACTOR BAMB"/>
    <property type="match status" value="1"/>
</dbReference>
<proteinExistence type="predicted"/>
<organism evidence="3 4">
    <name type="scientific">candidate division TA06 bacterium B3_TA06</name>
    <dbReference type="NCBI Taxonomy" id="2012487"/>
    <lineage>
        <taxon>Bacteria</taxon>
        <taxon>Bacteria division TA06</taxon>
    </lineage>
</organism>
<reference evidence="3 4" key="1">
    <citation type="submission" date="2017-06" db="EMBL/GenBank/DDBJ databases">
        <title>Novel microbial phyla capable of carbon fixation and sulfur reduction in deep-sea sediments.</title>
        <authorList>
            <person name="Huang J."/>
            <person name="Baker B."/>
            <person name="Wang Y."/>
        </authorList>
    </citation>
    <scope>NUCLEOTIDE SEQUENCE [LARGE SCALE GENOMIC DNA]</scope>
    <source>
        <strain evidence="3">B3_TA06</strain>
    </source>
</reference>
<feature type="region of interest" description="Disordered" evidence="1">
    <location>
        <begin position="402"/>
        <end position="422"/>
    </location>
</feature>
<dbReference type="Pfam" id="PF13360">
    <property type="entry name" value="PQQ_2"/>
    <property type="match status" value="1"/>
</dbReference>
<dbReference type="InterPro" id="IPR015943">
    <property type="entry name" value="WD40/YVTN_repeat-like_dom_sf"/>
</dbReference>
<dbReference type="InterPro" id="IPR018391">
    <property type="entry name" value="PQQ_b-propeller_rpt"/>
</dbReference>
<dbReference type="Proteomes" id="UP000317778">
    <property type="component" value="Unassembled WGS sequence"/>
</dbReference>
<dbReference type="InterPro" id="IPR002372">
    <property type="entry name" value="PQQ_rpt_dom"/>
</dbReference>
<dbReference type="PANTHER" id="PTHR34512">
    <property type="entry name" value="CELL SURFACE PROTEIN"/>
    <property type="match status" value="1"/>
</dbReference>
<gene>
    <name evidence="3" type="ORF">CEE36_04990</name>
</gene>
<evidence type="ECO:0000313" key="3">
    <source>
        <dbReference type="EMBL" id="TKJ43107.1"/>
    </source>
</evidence>
<comment type="caution">
    <text evidence="3">The sequence shown here is derived from an EMBL/GenBank/DDBJ whole genome shotgun (WGS) entry which is preliminary data.</text>
</comment>
<dbReference type="InterPro" id="IPR011047">
    <property type="entry name" value="Quinoprotein_ADH-like_sf"/>
</dbReference>
<dbReference type="AlphaFoldDB" id="A0A532V808"/>
<dbReference type="SUPFAM" id="SSF50998">
    <property type="entry name" value="Quinoprotein alcohol dehydrogenase-like"/>
    <property type="match status" value="1"/>
</dbReference>
<evidence type="ECO:0000313" key="4">
    <source>
        <dbReference type="Proteomes" id="UP000317778"/>
    </source>
</evidence>
<evidence type="ECO:0000259" key="2">
    <source>
        <dbReference type="Pfam" id="PF13360"/>
    </source>
</evidence>
<feature type="domain" description="Pyrrolo-quinoline quinone repeat" evidence="2">
    <location>
        <begin position="194"/>
        <end position="330"/>
    </location>
</feature>
<dbReference type="EMBL" id="NJBO01000006">
    <property type="protein sequence ID" value="TKJ43107.1"/>
    <property type="molecule type" value="Genomic_DNA"/>
</dbReference>
<dbReference type="SMART" id="SM00564">
    <property type="entry name" value="PQQ"/>
    <property type="match status" value="6"/>
</dbReference>
<sequence>MFDIEQLIAIFQKGGLVKRTLLLFLGLVLTIGILGCKEKVGEDDRLIWKYKIGALCKSCPAIDEEGTIYIGSGDNYLYAINTDGTLKQMWETSGCPASPVISLNKIIYVGCDDGDINAIQIGPPDPEDTLKPVSFYYHTNYKPGYDVSYSPAIGEDGTIYMVRYYYGDSYLYGSYEQLCRLGGYPTQSSPSIGSDGTIYIEKEYSFCAINKDGSLKWGYKLPKDETKYSSPSPAAIGADGTIYLGLGGSLYVLTRNGNLKWRYRTGYAINASPVIDKAGNIYVVSGTDCLLAITPRGNLKWRHEFEGYISTPVIGSEGTIYLVENRKNIIWFTTSFRIKALLHAINSNGSLKWTYNVRSECRHITRYSDTEISEPTIGSDGTLYFSFGKYLYAVKSDSKGLANSSWPRQGHDNQNTGRVNAP</sequence>
<name>A0A532V808_UNCT6</name>
<dbReference type="Gene3D" id="2.130.10.10">
    <property type="entry name" value="YVTN repeat-like/Quinoprotein amine dehydrogenase"/>
    <property type="match status" value="2"/>
</dbReference>
<protein>
    <submittedName>
        <fullName evidence="3">Cell surface protein</fullName>
    </submittedName>
</protein>